<dbReference type="PROSITE" id="PS50404">
    <property type="entry name" value="GST_NTER"/>
    <property type="match status" value="1"/>
</dbReference>
<evidence type="ECO:0000313" key="2">
    <source>
        <dbReference type="EMBL" id="AFY97035.1"/>
    </source>
</evidence>
<dbReference type="Pfam" id="PF13409">
    <property type="entry name" value="GST_N_2"/>
    <property type="match status" value="1"/>
</dbReference>
<accession>K9UQF3</accession>
<keyword evidence="2" id="KW-0808">Transferase</keyword>
<keyword evidence="3" id="KW-1185">Reference proteome</keyword>
<dbReference type="InterPro" id="IPR036282">
    <property type="entry name" value="Glutathione-S-Trfase_C_sf"/>
</dbReference>
<dbReference type="InterPro" id="IPR036249">
    <property type="entry name" value="Thioredoxin-like_sf"/>
</dbReference>
<dbReference type="SFLD" id="SFLDS00019">
    <property type="entry name" value="Glutathione_Transferase_(cytos"/>
    <property type="match status" value="1"/>
</dbReference>
<dbReference type="OrthoDB" id="465590at2"/>
<dbReference type="SUPFAM" id="SSF47616">
    <property type="entry name" value="GST C-terminal domain-like"/>
    <property type="match status" value="1"/>
</dbReference>
<dbReference type="Gene3D" id="3.40.30.10">
    <property type="entry name" value="Glutaredoxin"/>
    <property type="match status" value="1"/>
</dbReference>
<dbReference type="InterPro" id="IPR004045">
    <property type="entry name" value="Glutathione_S-Trfase_N"/>
</dbReference>
<dbReference type="RefSeq" id="WP_015328920.1">
    <property type="nucleotide sequence ID" value="NC_020053.1"/>
</dbReference>
<sequence length="186" mass="21124">MTKPELFWISGSPPAWRVMLALEVKEIDYISRQLDAAANEHKSADFLNLNPRGQVPVLRVGDAIVRESLAIIAYLDRLQPTPPLLGIDPISTAAIWQWLMDFEHNLCPALATVAQAIFRDRVEDRVDEIAAAIEIVMAEIQQIDSRLSQQQYLYEGSLSATDITFYPSWQWLRRALTKNKIPSARH</sequence>
<evidence type="ECO:0000259" key="1">
    <source>
        <dbReference type="PROSITE" id="PS50404"/>
    </source>
</evidence>
<protein>
    <submittedName>
        <fullName evidence="2">Glutathione S-transferase</fullName>
    </submittedName>
</protein>
<dbReference type="GO" id="GO:0016740">
    <property type="term" value="F:transferase activity"/>
    <property type="evidence" value="ECO:0007669"/>
    <property type="project" value="UniProtKB-KW"/>
</dbReference>
<dbReference type="eggNOG" id="COG0625">
    <property type="taxonomic scope" value="Bacteria"/>
</dbReference>
<dbReference type="Proteomes" id="UP000010366">
    <property type="component" value="Plasmid pCHA6605.01"/>
</dbReference>
<dbReference type="KEGG" id="cmp:Cha6605_6206"/>
<name>K9UQF3_CHAP6</name>
<dbReference type="PANTHER" id="PTHR44051:SF8">
    <property type="entry name" value="GLUTATHIONE S-TRANSFERASE GSTA"/>
    <property type="match status" value="1"/>
</dbReference>
<geneLocation type="plasmid" evidence="2 3">
    <name>pCHA6605.01</name>
</geneLocation>
<proteinExistence type="predicted"/>
<dbReference type="SFLD" id="SFLDG00358">
    <property type="entry name" value="Main_(cytGST)"/>
    <property type="match status" value="1"/>
</dbReference>
<evidence type="ECO:0000313" key="3">
    <source>
        <dbReference type="Proteomes" id="UP000010366"/>
    </source>
</evidence>
<keyword evidence="2" id="KW-0614">Plasmid</keyword>
<dbReference type="InterPro" id="IPR040079">
    <property type="entry name" value="Glutathione_S-Trfase"/>
</dbReference>
<dbReference type="HOGENOM" id="CLU_011226_6_0_3"/>
<reference evidence="2 3" key="1">
    <citation type="submission" date="2012-05" db="EMBL/GenBank/DDBJ databases">
        <title>Noncontiguous Finished plasmid 1 of genome of Chamaesiphon sp. PCC 6605.</title>
        <authorList>
            <consortium name="US DOE Joint Genome Institute"/>
            <person name="Gugger M."/>
            <person name="Coursin T."/>
            <person name="Rippka R."/>
            <person name="Tandeau De Marsac N."/>
            <person name="Huntemann M."/>
            <person name="Wei C.-L."/>
            <person name="Han J."/>
            <person name="Detter J.C."/>
            <person name="Han C."/>
            <person name="Tapia R."/>
            <person name="Chen A."/>
            <person name="Kyrpides N."/>
            <person name="Mavromatis K."/>
            <person name="Markowitz V."/>
            <person name="Szeto E."/>
            <person name="Ivanova N."/>
            <person name="Pagani I."/>
            <person name="Pati A."/>
            <person name="Goodwin L."/>
            <person name="Nordberg H.P."/>
            <person name="Cantor M.N."/>
            <person name="Hua S.X."/>
            <person name="Woyke T."/>
            <person name="Kerfeld C.A."/>
        </authorList>
    </citation>
    <scope>NUCLEOTIDE SEQUENCE [LARGE SCALE GENOMIC DNA]</scope>
    <source>
        <strain evidence="3">ATCC 27169 / PCC 6605</strain>
        <plasmid evidence="3">Plasmid pCHA6605.01</plasmid>
    </source>
</reference>
<feature type="domain" description="GST N-terminal" evidence="1">
    <location>
        <begin position="2"/>
        <end position="83"/>
    </location>
</feature>
<dbReference type="Gene3D" id="1.20.1050.10">
    <property type="match status" value="1"/>
</dbReference>
<dbReference type="PANTHER" id="PTHR44051">
    <property type="entry name" value="GLUTATHIONE S-TRANSFERASE-RELATED"/>
    <property type="match status" value="1"/>
</dbReference>
<dbReference type="EMBL" id="CP003601">
    <property type="protein sequence ID" value="AFY97035.1"/>
    <property type="molecule type" value="Genomic_DNA"/>
</dbReference>
<dbReference type="SUPFAM" id="SSF52833">
    <property type="entry name" value="Thioredoxin-like"/>
    <property type="match status" value="1"/>
</dbReference>
<dbReference type="AlphaFoldDB" id="K9UQF3"/>
<organism evidence="2 3">
    <name type="scientific">Chamaesiphon minutus (strain ATCC 27169 / PCC 6605)</name>
    <dbReference type="NCBI Taxonomy" id="1173020"/>
    <lineage>
        <taxon>Bacteria</taxon>
        <taxon>Bacillati</taxon>
        <taxon>Cyanobacteriota</taxon>
        <taxon>Cyanophyceae</taxon>
        <taxon>Gomontiellales</taxon>
        <taxon>Chamaesiphonaceae</taxon>
        <taxon>Chamaesiphon</taxon>
    </lineage>
</organism>
<gene>
    <name evidence="2" type="ORF">Cha6605_6206</name>
</gene>